<reference evidence="5" key="1">
    <citation type="submission" date="2021-03" db="EMBL/GenBank/DDBJ databases">
        <title>Genome of Cognatishimia sp. F0-27.</title>
        <authorList>
            <person name="Ping X."/>
        </authorList>
    </citation>
    <scope>NUCLEOTIDE SEQUENCE [LARGE SCALE GENOMIC DNA]</scope>
    <source>
        <strain evidence="5">E313</strain>
    </source>
</reference>
<evidence type="ECO:0000256" key="2">
    <source>
        <dbReference type="ARBA" id="ARBA00023136"/>
    </source>
</evidence>
<comment type="subcellular location">
    <subcellularLocation>
        <location evidence="1">Cell outer membrane</location>
    </subcellularLocation>
</comment>
<reference evidence="5" key="2">
    <citation type="submission" date="2023-07" db="EMBL/GenBank/DDBJ databases">
        <title>Genome of Winogradskyella sp. E313.</title>
        <authorList>
            <person name="Zhou Y."/>
        </authorList>
    </citation>
    <scope>NUCLEOTIDE SEQUENCE [LARGE SCALE GENOMIC DNA]</scope>
    <source>
        <strain evidence="5">E313</strain>
    </source>
</reference>
<dbReference type="Proteomes" id="UP000778797">
    <property type="component" value="Unassembled WGS sequence"/>
</dbReference>
<gene>
    <name evidence="4" type="ORF">J1C55_01765</name>
</gene>
<proteinExistence type="predicted"/>
<sequence>MPNLTKLFVAFCFIFNLSAQESDNQQLKIFLDCDACDNTYIRQNLENVQFVRDQNFADVHLFFTTQRNGSGGNEFVVDFIGKGDYIELKDKFAFNTNTNMTNDEVRNLTLKFIKLGLVRYWVKAGKTDAISINIKQETKEEIVSEDVEDPWNYWVFRLGANGNFSGQETRRNSRVNASISARRVTEKNKLFIRASYNENRNVFDFEGEESVTIRNSRNLNINDAISINNHWSIGAFADLRTSIFSNLDFSWGFRPAIEYNFYDYADSAKKQITLSYRNGVRFNDYIELTIFGVTEEYLWEHELSLGSSINQKWGNISGEASFEQFVEDLTLNQLSFRLNANIRIFKGFNFNIGGRYSITSNQVELSAGGVTLEELLLNNQQLPSGFNFNLNLGFNYSFGSIYNTIVNPRFGF</sequence>
<protein>
    <recommendedName>
        <fullName evidence="6">DUF481 domain-containing protein</fullName>
    </recommendedName>
</protein>
<evidence type="ECO:0008006" key="6">
    <source>
        <dbReference type="Google" id="ProtNLM"/>
    </source>
</evidence>
<keyword evidence="2" id="KW-0472">Membrane</keyword>
<name>A0ABS8EJB5_9FLAO</name>
<comment type="caution">
    <text evidence="4">The sequence shown here is derived from an EMBL/GenBank/DDBJ whole genome shotgun (WGS) entry which is preliminary data.</text>
</comment>
<keyword evidence="3" id="KW-0998">Cell outer membrane</keyword>
<evidence type="ECO:0000313" key="4">
    <source>
        <dbReference type="EMBL" id="MCC1483304.1"/>
    </source>
</evidence>
<dbReference type="Gene3D" id="2.40.170.20">
    <property type="entry name" value="TonB-dependent receptor, beta-barrel domain"/>
    <property type="match status" value="1"/>
</dbReference>
<evidence type="ECO:0000256" key="1">
    <source>
        <dbReference type="ARBA" id="ARBA00004442"/>
    </source>
</evidence>
<dbReference type="InterPro" id="IPR036942">
    <property type="entry name" value="Beta-barrel_TonB_sf"/>
</dbReference>
<organism evidence="4 5">
    <name type="scientific">Winogradskyella immobilis</name>
    <dbReference type="NCBI Taxonomy" id="2816852"/>
    <lineage>
        <taxon>Bacteria</taxon>
        <taxon>Pseudomonadati</taxon>
        <taxon>Bacteroidota</taxon>
        <taxon>Flavobacteriia</taxon>
        <taxon>Flavobacteriales</taxon>
        <taxon>Flavobacteriaceae</taxon>
        <taxon>Winogradskyella</taxon>
    </lineage>
</organism>
<evidence type="ECO:0000256" key="3">
    <source>
        <dbReference type="ARBA" id="ARBA00023237"/>
    </source>
</evidence>
<dbReference type="SUPFAM" id="SSF56935">
    <property type="entry name" value="Porins"/>
    <property type="match status" value="1"/>
</dbReference>
<dbReference type="EMBL" id="JAFMPT010000002">
    <property type="protein sequence ID" value="MCC1483304.1"/>
    <property type="molecule type" value="Genomic_DNA"/>
</dbReference>
<accession>A0ABS8EJB5</accession>
<keyword evidence="5" id="KW-1185">Reference proteome</keyword>
<dbReference type="RefSeq" id="WP_227475756.1">
    <property type="nucleotide sequence ID" value="NZ_JAFMPT010000002.1"/>
</dbReference>
<evidence type="ECO:0000313" key="5">
    <source>
        <dbReference type="Proteomes" id="UP000778797"/>
    </source>
</evidence>